<dbReference type="EMBL" id="JBHLXE010000083">
    <property type="protein sequence ID" value="MFC0179866.1"/>
    <property type="molecule type" value="Genomic_DNA"/>
</dbReference>
<reference evidence="2 3" key="1">
    <citation type="submission" date="2024-09" db="EMBL/GenBank/DDBJ databases">
        <authorList>
            <person name="Sun Q."/>
            <person name="Mori K."/>
        </authorList>
    </citation>
    <scope>NUCLEOTIDE SEQUENCE [LARGE SCALE GENOMIC DNA]</scope>
    <source>
        <strain evidence="2 3">CCM 8545</strain>
    </source>
</reference>
<dbReference type="Proteomes" id="UP001589758">
    <property type="component" value="Unassembled WGS sequence"/>
</dbReference>
<protein>
    <submittedName>
        <fullName evidence="2">Ig-like domain-containing protein</fullName>
    </submittedName>
</protein>
<gene>
    <name evidence="2" type="ORF">ACFFIT_07160</name>
</gene>
<name>A0ABV6CC42_9GAMM</name>
<proteinExistence type="predicted"/>
<dbReference type="Gene3D" id="2.60.40.10">
    <property type="entry name" value="Immunoglobulins"/>
    <property type="match status" value="3"/>
</dbReference>
<dbReference type="InterPro" id="IPR044016">
    <property type="entry name" value="Big_13"/>
</dbReference>
<dbReference type="Pfam" id="PF19077">
    <property type="entry name" value="Big_13"/>
    <property type="match status" value="2"/>
</dbReference>
<keyword evidence="3" id="KW-1185">Reference proteome</keyword>
<dbReference type="InterPro" id="IPR013783">
    <property type="entry name" value="Ig-like_fold"/>
</dbReference>
<accession>A0ABV6CC42</accession>
<evidence type="ECO:0000313" key="2">
    <source>
        <dbReference type="EMBL" id="MFC0179866.1"/>
    </source>
</evidence>
<comment type="caution">
    <text evidence="2">The sequence shown here is derived from an EMBL/GenBank/DDBJ whole genome shotgun (WGS) entry which is preliminary data.</text>
</comment>
<feature type="domain" description="Bacterial Ig-like" evidence="1">
    <location>
        <begin position="421"/>
        <end position="511"/>
    </location>
</feature>
<evidence type="ECO:0000313" key="3">
    <source>
        <dbReference type="Proteomes" id="UP001589758"/>
    </source>
</evidence>
<organism evidence="2 3">
    <name type="scientific">Thorsellia kenyensis</name>
    <dbReference type="NCBI Taxonomy" id="1549888"/>
    <lineage>
        <taxon>Bacteria</taxon>
        <taxon>Pseudomonadati</taxon>
        <taxon>Pseudomonadota</taxon>
        <taxon>Gammaproteobacteria</taxon>
        <taxon>Enterobacterales</taxon>
        <taxon>Thorselliaceae</taxon>
        <taxon>Thorsellia</taxon>
    </lineage>
</organism>
<dbReference type="NCBIfam" id="NF033510">
    <property type="entry name" value="Ca_tandemer"/>
    <property type="match status" value="2"/>
</dbReference>
<sequence>MNKYKIIVTNNITGKKKVLDISSSASYSFKQGDEVVIGTSEFPHSINLKEVLIIKKGANLEVSLTNQEDNLIILEDYFTHATGTDVLIVTDANELTYLSLSNGELITTLANNTVMSADVNAATRIASDNFYSDLEDSWEWLDSSTLYTGAAVVAAGAGYALFGSSSDDNTGSNDSPNFVLPPKDLSDSKIADKISWSNINEDGDEINTNGDGGEINTLTPTIQGAKDTFTPGNTITIKVQLDAQTRDTESNIKTYTTTVESDGSWSFTLPAGVLKSGDKGKFTITEKNSDGVESKAYINSFAIDTEKPTEFEKPYISNGSENGEINTLKPTIKGSKAEPGAKVKIIDNAKGEHWATVDKDGNWSFTFPSDLKLGIGTAYTFKATLYDQAGNEGPSFDIPVKYDNSPPVAPKLNTTAVDDVGTKQGALNDGDWTDDTKPLFKGSGESGAEVILYIDGVRQYTKDPIKVSANGTWEYALETSLKAGYRRIEFKLKDPAGNESQYSTTFYLNVDDSTLKKEVITDIKFTIDNTEIGLADTINNNNNNTKKHTFTGFVPNNIGEVLIYKLNGDKYELVKSTTTSTNKWSIDIPFDEFTEGQNRFKIVPKSKAGNVLKAEDGNEFVFTYNKTAETQVVEESTDSYSDTLLVDEYESVGYMATKTVNTFEIPNTVSPSLLSSISIDDLLYTGEELFFESNQSPSEIYETVNYDVNTYSYAGLAMPAMQIDDDLFLILQSLY</sequence>
<dbReference type="RefSeq" id="WP_385876975.1">
    <property type="nucleotide sequence ID" value="NZ_JBHLXE010000083.1"/>
</dbReference>
<evidence type="ECO:0000259" key="1">
    <source>
        <dbReference type="Pfam" id="PF19077"/>
    </source>
</evidence>
<feature type="domain" description="Bacterial Ig-like" evidence="1">
    <location>
        <begin position="322"/>
        <end position="400"/>
    </location>
</feature>